<proteinExistence type="predicted"/>
<dbReference type="Proteomes" id="UP000509636">
    <property type="component" value="Chromosome"/>
</dbReference>
<feature type="region of interest" description="Disordered" evidence="1">
    <location>
        <begin position="69"/>
        <end position="105"/>
    </location>
</feature>
<protein>
    <submittedName>
        <fullName evidence="3">DUF1542 domain-containing protein</fullName>
    </submittedName>
</protein>
<feature type="compositionally biased region" description="Polar residues" evidence="1">
    <location>
        <begin position="69"/>
        <end position="91"/>
    </location>
</feature>
<name>A0A6N0I4J8_STAHO</name>
<evidence type="ECO:0000256" key="1">
    <source>
        <dbReference type="SAM" id="MobiDB-lite"/>
    </source>
</evidence>
<feature type="domain" description="DUF1542" evidence="2">
    <location>
        <begin position="21"/>
        <end position="96"/>
    </location>
</feature>
<evidence type="ECO:0000313" key="3">
    <source>
        <dbReference type="EMBL" id="QKQ29473.1"/>
    </source>
</evidence>
<gene>
    <name evidence="3" type="ORF">FOB69_11820</name>
</gene>
<dbReference type="AlphaFoldDB" id="A0A6N0I4J8"/>
<accession>A0A6N0I4J8</accession>
<evidence type="ECO:0000259" key="2">
    <source>
        <dbReference type="Pfam" id="PF07564"/>
    </source>
</evidence>
<organism evidence="3 4">
    <name type="scientific">Staphylococcus hominis</name>
    <dbReference type="NCBI Taxonomy" id="1290"/>
    <lineage>
        <taxon>Bacteria</taxon>
        <taxon>Bacillati</taxon>
        <taxon>Bacillota</taxon>
        <taxon>Bacilli</taxon>
        <taxon>Bacillales</taxon>
        <taxon>Staphylococcaceae</taxon>
        <taxon>Staphylococcus</taxon>
    </lineage>
</organism>
<reference evidence="3 4" key="1">
    <citation type="submission" date="2019-09" db="EMBL/GenBank/DDBJ databases">
        <title>FDA dAtabase for Regulatory Grade micrObial Sequences (FDA-ARGOS): Supporting development and validation of Infectious Disease Dx tests.</title>
        <authorList>
            <person name="Sciortino C."/>
            <person name="Tallon L."/>
            <person name="Sadzewicz L."/>
            <person name="Vavikolanu K."/>
            <person name="Mehta A."/>
            <person name="Aluvathingal J."/>
            <person name="Nadendla S."/>
            <person name="Nandy P."/>
            <person name="Geyer C."/>
            <person name="Yan Y."/>
            <person name="Sichtig H."/>
        </authorList>
    </citation>
    <scope>NUCLEOTIDE SEQUENCE [LARGE SCALE GENOMIC DNA]</scope>
    <source>
        <strain evidence="3 4">FDAARGOS_661</strain>
    </source>
</reference>
<evidence type="ECO:0000313" key="4">
    <source>
        <dbReference type="Proteomes" id="UP000509636"/>
    </source>
</evidence>
<dbReference type="EMBL" id="CP054550">
    <property type="protein sequence ID" value="QKQ29473.1"/>
    <property type="molecule type" value="Genomic_DNA"/>
</dbReference>
<dbReference type="InterPro" id="IPR011439">
    <property type="entry name" value="DUF1542"/>
</dbReference>
<sequence length="105" mass="11745">MDQAKTTGNTEINNIQPEVVKKSLARQAIDEVAKVKKEKINQMLDATEEEKEAAKQKVDEEVIKAKNNINQATTNDGVNNAKTTGKNTIENIQPEVVKNQKQDKR</sequence>
<dbReference type="Pfam" id="PF07564">
    <property type="entry name" value="DUF1542"/>
    <property type="match status" value="1"/>
</dbReference>